<sequence length="134" mass="15574">MPLTFQEEENSKLAAKIKELEEDRVRLQRTINIHQTQTEKQKALAEELARKCDDLQLQVSALNKEVETLTRSQKQAAFIHSTMEVRLNRAVEEAERLKSQLAKTKQMNKMHFEAAKLLSFAEEEFMKALDWGKS</sequence>
<dbReference type="Proteomes" id="UP000242638">
    <property type="component" value="Unassembled WGS sequence"/>
</dbReference>
<keyword evidence="3" id="KW-1185">Reference proteome</keyword>
<dbReference type="GeneTree" id="ENSGT00390000018333"/>
<name>A0A3P9QJK9_POERE</name>
<keyword evidence="1" id="KW-0175">Coiled coil</keyword>
<reference evidence="2" key="3">
    <citation type="submission" date="2025-09" db="UniProtKB">
        <authorList>
            <consortium name="Ensembl"/>
        </authorList>
    </citation>
    <scope>IDENTIFICATION</scope>
    <source>
        <strain evidence="2">Guanapo</strain>
    </source>
</reference>
<organism evidence="2 3">
    <name type="scientific">Poecilia reticulata</name>
    <name type="common">Guppy</name>
    <name type="synonym">Acanthophacelus reticulatus</name>
    <dbReference type="NCBI Taxonomy" id="8081"/>
    <lineage>
        <taxon>Eukaryota</taxon>
        <taxon>Metazoa</taxon>
        <taxon>Chordata</taxon>
        <taxon>Craniata</taxon>
        <taxon>Vertebrata</taxon>
        <taxon>Euteleostomi</taxon>
        <taxon>Actinopterygii</taxon>
        <taxon>Neopterygii</taxon>
        <taxon>Teleostei</taxon>
        <taxon>Neoteleostei</taxon>
        <taxon>Acanthomorphata</taxon>
        <taxon>Ovalentaria</taxon>
        <taxon>Atherinomorphae</taxon>
        <taxon>Cyprinodontiformes</taxon>
        <taxon>Poeciliidae</taxon>
        <taxon>Poeciliinae</taxon>
        <taxon>Poecilia</taxon>
    </lineage>
</organism>
<dbReference type="STRING" id="8081.ENSPREP00000034346"/>
<dbReference type="Bgee" id="ENSPREG00000023254">
    <property type="expression patterns" value="Expressed in caudal fin and 1 other cell type or tissue"/>
</dbReference>
<reference evidence="2" key="2">
    <citation type="submission" date="2025-08" db="UniProtKB">
        <authorList>
            <consortium name="Ensembl"/>
        </authorList>
    </citation>
    <scope>IDENTIFICATION</scope>
    <source>
        <strain evidence="2">Guanapo</strain>
    </source>
</reference>
<evidence type="ECO:0000256" key="1">
    <source>
        <dbReference type="SAM" id="Coils"/>
    </source>
</evidence>
<dbReference type="PANTHER" id="PTHR23313">
    <property type="entry name" value="TSEC1-RELATED"/>
    <property type="match status" value="1"/>
</dbReference>
<accession>A0A3P9QJK9</accession>
<evidence type="ECO:0008006" key="4">
    <source>
        <dbReference type="Google" id="ProtNLM"/>
    </source>
</evidence>
<protein>
    <recommendedName>
        <fullName evidence="4">Testis expressed 9</fullName>
    </recommendedName>
</protein>
<reference evidence="3" key="1">
    <citation type="submission" date="2013-11" db="EMBL/GenBank/DDBJ databases">
        <title>The genomic landscape of the Guanapo guppy.</title>
        <authorList>
            <person name="Kuenstner A."/>
            <person name="Dreyer C."/>
        </authorList>
    </citation>
    <scope>NUCLEOTIDE SEQUENCE</scope>
    <source>
        <strain evidence="3">Guanapo</strain>
    </source>
</reference>
<dbReference type="Ensembl" id="ENSPRET00000034729.1">
    <property type="protein sequence ID" value="ENSPREP00000034346.1"/>
    <property type="gene ID" value="ENSPREG00000023254.1"/>
</dbReference>
<feature type="coiled-coil region" evidence="1">
    <location>
        <begin position="3"/>
        <end position="107"/>
    </location>
</feature>
<dbReference type="OMA" id="NKMHFEA"/>
<dbReference type="AlphaFoldDB" id="A0A3P9QJK9"/>
<evidence type="ECO:0000313" key="2">
    <source>
        <dbReference type="Ensembl" id="ENSPREP00000034346.1"/>
    </source>
</evidence>
<proteinExistence type="predicted"/>
<evidence type="ECO:0000313" key="3">
    <source>
        <dbReference type="Proteomes" id="UP000242638"/>
    </source>
</evidence>
<dbReference type="PANTHER" id="PTHR23313:SF0">
    <property type="entry name" value="TESTIS-EXPRESSED PROTEIN 9"/>
    <property type="match status" value="1"/>
</dbReference>